<dbReference type="PANTHER" id="PTHR35011">
    <property type="entry name" value="2,3-DIKETO-L-GULONATE TRAP TRANSPORTER SMALL PERMEASE PROTEIN YIAM"/>
    <property type="match status" value="1"/>
</dbReference>
<comment type="subunit">
    <text evidence="9">The complex comprises the extracytoplasmic solute receptor protein and the two transmembrane proteins.</text>
</comment>
<evidence type="ECO:0000256" key="1">
    <source>
        <dbReference type="ARBA" id="ARBA00004429"/>
    </source>
</evidence>
<dbReference type="STRING" id="337701.SAMN05444398_101800"/>
<dbReference type="RefSeq" id="WP_073032956.1">
    <property type="nucleotide sequence ID" value="NZ_BMLR01000001.1"/>
</dbReference>
<evidence type="ECO:0000313" key="12">
    <source>
        <dbReference type="Proteomes" id="UP000183974"/>
    </source>
</evidence>
<dbReference type="InterPro" id="IPR055348">
    <property type="entry name" value="DctQ"/>
</dbReference>
<dbReference type="AlphaFoldDB" id="A0A1M6YCX3"/>
<gene>
    <name evidence="11" type="ORF">SAMN05444398_101800</name>
</gene>
<dbReference type="Proteomes" id="UP000183974">
    <property type="component" value="Unassembled WGS sequence"/>
</dbReference>
<keyword evidence="5 9" id="KW-0812">Transmembrane</keyword>
<keyword evidence="6 9" id="KW-1133">Transmembrane helix</keyword>
<evidence type="ECO:0000256" key="8">
    <source>
        <dbReference type="ARBA" id="ARBA00038436"/>
    </source>
</evidence>
<feature type="domain" description="Tripartite ATP-independent periplasmic transporters DctQ component" evidence="10">
    <location>
        <begin position="26"/>
        <end position="158"/>
    </location>
</feature>
<feature type="transmembrane region" description="Helical" evidence="9">
    <location>
        <begin position="131"/>
        <end position="155"/>
    </location>
</feature>
<comment type="function">
    <text evidence="9">Part of the tripartite ATP-independent periplasmic (TRAP) transport system.</text>
</comment>
<comment type="similarity">
    <text evidence="8 9">Belongs to the TRAP transporter small permease family.</text>
</comment>
<evidence type="ECO:0000259" key="10">
    <source>
        <dbReference type="Pfam" id="PF04290"/>
    </source>
</evidence>
<evidence type="ECO:0000256" key="9">
    <source>
        <dbReference type="RuleBase" id="RU369079"/>
    </source>
</evidence>
<sequence>MSFLIQTIRWLNIGGLTLSAIAMLVMMLHITLDVGIRYFFNGQIVGTLEVVSFYYMVVLVFLALGYVENRNENIRVDLFAQMMPRSAQLALYIFACLAGLVFFGMLFWQSLHDAIGSTQRKEDAMSNFTFFIWPARWALPLGFAGVFLATASNLLKSIARRQAL</sequence>
<protein>
    <recommendedName>
        <fullName evidence="9">TRAP transporter small permease protein</fullName>
    </recommendedName>
</protein>
<feature type="transmembrane region" description="Helical" evidence="9">
    <location>
        <begin position="12"/>
        <end position="32"/>
    </location>
</feature>
<dbReference type="GO" id="GO:0022857">
    <property type="term" value="F:transmembrane transporter activity"/>
    <property type="evidence" value="ECO:0007669"/>
    <property type="project" value="UniProtKB-UniRule"/>
</dbReference>
<keyword evidence="7 9" id="KW-0472">Membrane</keyword>
<dbReference type="OrthoDB" id="4250245at2"/>
<organism evidence="11 12">
    <name type="scientific">Roseovarius pacificus</name>
    <dbReference type="NCBI Taxonomy" id="337701"/>
    <lineage>
        <taxon>Bacteria</taxon>
        <taxon>Pseudomonadati</taxon>
        <taxon>Pseudomonadota</taxon>
        <taxon>Alphaproteobacteria</taxon>
        <taxon>Rhodobacterales</taxon>
        <taxon>Roseobacteraceae</taxon>
        <taxon>Roseovarius</taxon>
    </lineage>
</organism>
<dbReference type="Pfam" id="PF04290">
    <property type="entry name" value="DctQ"/>
    <property type="match status" value="1"/>
</dbReference>
<keyword evidence="12" id="KW-1185">Reference proteome</keyword>
<dbReference type="InterPro" id="IPR007387">
    <property type="entry name" value="TRAP_DctQ"/>
</dbReference>
<evidence type="ECO:0000256" key="7">
    <source>
        <dbReference type="ARBA" id="ARBA00023136"/>
    </source>
</evidence>
<feature type="transmembrane region" description="Helical" evidence="9">
    <location>
        <begin position="52"/>
        <end position="68"/>
    </location>
</feature>
<keyword evidence="3" id="KW-1003">Cell membrane</keyword>
<reference evidence="11 12" key="1">
    <citation type="submission" date="2016-11" db="EMBL/GenBank/DDBJ databases">
        <authorList>
            <person name="Jaros S."/>
            <person name="Januszkiewicz K."/>
            <person name="Wedrychowicz H."/>
        </authorList>
    </citation>
    <scope>NUCLEOTIDE SEQUENCE [LARGE SCALE GENOMIC DNA]</scope>
    <source>
        <strain evidence="11 12">DSM 29589</strain>
    </source>
</reference>
<comment type="subcellular location">
    <subcellularLocation>
        <location evidence="1 9">Cell inner membrane</location>
        <topology evidence="1 9">Multi-pass membrane protein</topology>
    </subcellularLocation>
</comment>
<evidence type="ECO:0000313" key="11">
    <source>
        <dbReference type="EMBL" id="SHL15940.1"/>
    </source>
</evidence>
<dbReference type="GO" id="GO:0005886">
    <property type="term" value="C:plasma membrane"/>
    <property type="evidence" value="ECO:0007669"/>
    <property type="project" value="UniProtKB-SubCell"/>
</dbReference>
<evidence type="ECO:0000256" key="3">
    <source>
        <dbReference type="ARBA" id="ARBA00022475"/>
    </source>
</evidence>
<feature type="transmembrane region" description="Helical" evidence="9">
    <location>
        <begin position="89"/>
        <end position="111"/>
    </location>
</feature>
<evidence type="ECO:0000256" key="6">
    <source>
        <dbReference type="ARBA" id="ARBA00022989"/>
    </source>
</evidence>
<name>A0A1M6YCX3_9RHOB</name>
<dbReference type="EMBL" id="FRBR01000001">
    <property type="protein sequence ID" value="SHL15940.1"/>
    <property type="molecule type" value="Genomic_DNA"/>
</dbReference>
<keyword evidence="2 9" id="KW-0813">Transport</keyword>
<evidence type="ECO:0000256" key="4">
    <source>
        <dbReference type="ARBA" id="ARBA00022519"/>
    </source>
</evidence>
<keyword evidence="4 9" id="KW-0997">Cell inner membrane</keyword>
<evidence type="ECO:0000256" key="2">
    <source>
        <dbReference type="ARBA" id="ARBA00022448"/>
    </source>
</evidence>
<dbReference type="GO" id="GO:0015740">
    <property type="term" value="P:C4-dicarboxylate transport"/>
    <property type="evidence" value="ECO:0007669"/>
    <property type="project" value="TreeGrafter"/>
</dbReference>
<dbReference type="PANTHER" id="PTHR35011:SF10">
    <property type="entry name" value="TRAP TRANSPORTER SMALL PERMEASE PROTEIN"/>
    <property type="match status" value="1"/>
</dbReference>
<accession>A0A1M6YCX3</accession>
<evidence type="ECO:0000256" key="5">
    <source>
        <dbReference type="ARBA" id="ARBA00022692"/>
    </source>
</evidence>
<proteinExistence type="inferred from homology"/>